<dbReference type="GO" id="GO:0006811">
    <property type="term" value="P:monoatomic ion transport"/>
    <property type="evidence" value="ECO:0007669"/>
    <property type="project" value="UniProtKB-KW"/>
</dbReference>
<dbReference type="Proteomes" id="UP000663843">
    <property type="component" value="Unassembled WGS sequence"/>
</dbReference>
<dbReference type="EMBL" id="CAJMWT010002560">
    <property type="protein sequence ID" value="CAE6446839.1"/>
    <property type="molecule type" value="Genomic_DNA"/>
</dbReference>
<evidence type="ECO:0000256" key="2">
    <source>
        <dbReference type="ARBA" id="ARBA00023065"/>
    </source>
</evidence>
<evidence type="ECO:0000313" key="4">
    <source>
        <dbReference type="Proteomes" id="UP000663843"/>
    </source>
</evidence>
<protein>
    <submittedName>
        <fullName evidence="3">Uncharacterized protein</fullName>
    </submittedName>
</protein>
<evidence type="ECO:0000256" key="1">
    <source>
        <dbReference type="ARBA" id="ARBA00022448"/>
    </source>
</evidence>
<dbReference type="InterPro" id="IPR050794">
    <property type="entry name" value="CPA2_transporter"/>
</dbReference>
<reference evidence="3" key="1">
    <citation type="submission" date="2021-01" db="EMBL/GenBank/DDBJ databases">
        <authorList>
            <person name="Kaushik A."/>
        </authorList>
    </citation>
    <scope>NUCLEOTIDE SEQUENCE</scope>
    <source>
        <strain evidence="3">AG2-2IIIB</strain>
    </source>
</reference>
<gene>
    <name evidence="3" type="ORF">RDB_LOCUS81948</name>
</gene>
<dbReference type="AlphaFoldDB" id="A0A8H3B3K3"/>
<keyword evidence="2" id="KW-0406">Ion transport</keyword>
<evidence type="ECO:0000313" key="3">
    <source>
        <dbReference type="EMBL" id="CAE6446839.1"/>
    </source>
</evidence>
<dbReference type="PANTHER" id="PTHR32468:SF0">
    <property type="entry name" value="K(+)_H(+) ANTIPORTER 1"/>
    <property type="match status" value="1"/>
</dbReference>
<organism evidence="3 4">
    <name type="scientific">Rhizoctonia solani</name>
    <dbReference type="NCBI Taxonomy" id="456999"/>
    <lineage>
        <taxon>Eukaryota</taxon>
        <taxon>Fungi</taxon>
        <taxon>Dikarya</taxon>
        <taxon>Basidiomycota</taxon>
        <taxon>Agaricomycotina</taxon>
        <taxon>Agaricomycetes</taxon>
        <taxon>Cantharellales</taxon>
        <taxon>Ceratobasidiaceae</taxon>
        <taxon>Rhizoctonia</taxon>
    </lineage>
</organism>
<proteinExistence type="predicted"/>
<name>A0A8H3B3K3_9AGAM</name>
<sequence length="334" mass="35672">MRSSEIEQLLMRDPLLTVFRTFCQLEDILVTSSLSIVSHENFATSVAERSAKNGDDMIVVSWTPITAHTMHGQPATQPIHNPFDGLFKANAGTEATSSGIYSHFLRDLFAKSSVDVALFIDRGPGGQSQGGTGGAQHLFLPFIGGPDDRLALSFVVQLRKHPLITATVVRMCKVEPDNVDLVVPGLACAGQGGAAANNDLTIHSMASGFPDTVYAPADTQTQLASDTLDNMMWSRCSTKLGSKNITFKTVSSPRPLHSIISLAQTLGSTQRLISIVGRGKRRAVELHDEMKELGGSGEVAKTAGDVCAALFGGHLKGPIVVLQAAYTSRREEQG</sequence>
<accession>A0A8H3B3K3</accession>
<dbReference type="PANTHER" id="PTHR32468">
    <property type="entry name" value="CATION/H + ANTIPORTER"/>
    <property type="match status" value="1"/>
</dbReference>
<comment type="caution">
    <text evidence="3">The sequence shown here is derived from an EMBL/GenBank/DDBJ whole genome shotgun (WGS) entry which is preliminary data.</text>
</comment>
<keyword evidence="1" id="KW-0813">Transport</keyword>